<evidence type="ECO:0000256" key="5">
    <source>
        <dbReference type="ARBA" id="ARBA00022927"/>
    </source>
</evidence>
<proteinExistence type="predicted"/>
<dbReference type="PANTHER" id="PTHR30081:SF1">
    <property type="entry name" value="PROTEIN TRANSLOCASE SUBUNIT SECD"/>
    <property type="match status" value="1"/>
</dbReference>
<keyword evidence="5" id="KW-0653">Protein transport</keyword>
<dbReference type="InterPro" id="IPR004869">
    <property type="entry name" value="MMPL_dom"/>
</dbReference>
<evidence type="ECO:0000256" key="2">
    <source>
        <dbReference type="ARBA" id="ARBA00022448"/>
    </source>
</evidence>
<name>X1Q882_9ZZZZ</name>
<dbReference type="GO" id="GO:0005886">
    <property type="term" value="C:plasma membrane"/>
    <property type="evidence" value="ECO:0007669"/>
    <property type="project" value="TreeGrafter"/>
</dbReference>
<evidence type="ECO:0000256" key="6">
    <source>
        <dbReference type="ARBA" id="ARBA00022989"/>
    </source>
</evidence>
<evidence type="ECO:0000256" key="7">
    <source>
        <dbReference type="ARBA" id="ARBA00023010"/>
    </source>
</evidence>
<protein>
    <recommendedName>
        <fullName evidence="10">Membrane transport protein MMPL domain-containing protein</fullName>
    </recommendedName>
</protein>
<dbReference type="PANTHER" id="PTHR30081">
    <property type="entry name" value="PROTEIN-EXPORT MEMBRANE PROTEIN SEC"/>
    <property type="match status" value="1"/>
</dbReference>
<evidence type="ECO:0000256" key="1">
    <source>
        <dbReference type="ARBA" id="ARBA00004141"/>
    </source>
</evidence>
<keyword evidence="8 9" id="KW-0472">Membrane</keyword>
<keyword evidence="2" id="KW-0813">Transport</keyword>
<comment type="caution">
    <text evidence="11">The sequence shown here is derived from an EMBL/GenBank/DDBJ whole genome shotgun (WGS) entry which is preliminary data.</text>
</comment>
<keyword evidence="4 9" id="KW-0812">Transmembrane</keyword>
<organism evidence="11">
    <name type="scientific">marine sediment metagenome</name>
    <dbReference type="NCBI Taxonomy" id="412755"/>
    <lineage>
        <taxon>unclassified sequences</taxon>
        <taxon>metagenomes</taxon>
        <taxon>ecological metagenomes</taxon>
    </lineage>
</organism>
<feature type="transmembrane region" description="Helical" evidence="9">
    <location>
        <begin position="67"/>
        <end position="91"/>
    </location>
</feature>
<evidence type="ECO:0000256" key="3">
    <source>
        <dbReference type="ARBA" id="ARBA00022475"/>
    </source>
</evidence>
<evidence type="ECO:0000256" key="9">
    <source>
        <dbReference type="SAM" id="Phobius"/>
    </source>
</evidence>
<dbReference type="EMBL" id="BARW01004564">
    <property type="protein sequence ID" value="GAI64443.1"/>
    <property type="molecule type" value="Genomic_DNA"/>
</dbReference>
<evidence type="ECO:0000256" key="8">
    <source>
        <dbReference type="ARBA" id="ARBA00023136"/>
    </source>
</evidence>
<dbReference type="AlphaFoldDB" id="X1Q882"/>
<accession>X1Q882</accession>
<keyword evidence="6 9" id="KW-1133">Transmembrane helix</keyword>
<feature type="domain" description="Membrane transport protein MMPL" evidence="10">
    <location>
        <begin position="1"/>
        <end position="84"/>
    </location>
</feature>
<feature type="transmembrane region" description="Helical" evidence="9">
    <location>
        <begin position="39"/>
        <end position="61"/>
    </location>
</feature>
<comment type="subcellular location">
    <subcellularLocation>
        <location evidence="1">Membrane</location>
        <topology evidence="1">Multi-pass membrane protein</topology>
    </subcellularLocation>
</comment>
<keyword evidence="3" id="KW-1003">Cell membrane</keyword>
<dbReference type="InterPro" id="IPR022813">
    <property type="entry name" value="SecD/SecF_arch_bac"/>
</dbReference>
<dbReference type="SUPFAM" id="SSF82866">
    <property type="entry name" value="Multidrug efflux transporter AcrB transmembrane domain"/>
    <property type="match status" value="1"/>
</dbReference>
<evidence type="ECO:0000313" key="11">
    <source>
        <dbReference type="EMBL" id="GAI64443.1"/>
    </source>
</evidence>
<dbReference type="GO" id="GO:0015031">
    <property type="term" value="P:protein transport"/>
    <property type="evidence" value="ECO:0007669"/>
    <property type="project" value="UniProtKB-KW"/>
</dbReference>
<evidence type="ECO:0000259" key="10">
    <source>
        <dbReference type="Pfam" id="PF03176"/>
    </source>
</evidence>
<keyword evidence="7" id="KW-0811">Translocation</keyword>
<evidence type="ECO:0000256" key="4">
    <source>
        <dbReference type="ARBA" id="ARBA00022692"/>
    </source>
</evidence>
<dbReference type="Pfam" id="PF03176">
    <property type="entry name" value="MMPL"/>
    <property type="match status" value="1"/>
</dbReference>
<gene>
    <name evidence="11" type="ORF">S12H4_10598</name>
</gene>
<dbReference type="Gene3D" id="1.20.1640.10">
    <property type="entry name" value="Multidrug efflux transporter AcrB transmembrane domain"/>
    <property type="match status" value="1"/>
</dbReference>
<reference evidence="11" key="1">
    <citation type="journal article" date="2014" name="Front. Microbiol.">
        <title>High frequency of phylogenetically diverse reductive dehalogenase-homologous genes in deep subseafloor sedimentary metagenomes.</title>
        <authorList>
            <person name="Kawai M."/>
            <person name="Futagami T."/>
            <person name="Toyoda A."/>
            <person name="Takaki Y."/>
            <person name="Nishi S."/>
            <person name="Hori S."/>
            <person name="Arai W."/>
            <person name="Tsubouchi T."/>
            <person name="Morono Y."/>
            <person name="Uchiyama I."/>
            <person name="Ito T."/>
            <person name="Fujiyama A."/>
            <person name="Inagaki F."/>
            <person name="Takami H."/>
        </authorList>
    </citation>
    <scope>NUCLEOTIDE SEQUENCE</scope>
    <source>
        <strain evidence="11">Expedition CK06-06</strain>
    </source>
</reference>
<sequence>MLTIGAAIDANVLIFERIREELRTGKTVGSAIDTGYKKAFVTILDANLTTFITAAILYFFGTGPIKGFAVTLGIGILANFFTAIVVTRMVFDFAVTFLRIKRISI</sequence>